<keyword evidence="3" id="KW-1185">Reference proteome</keyword>
<name>A0A3D9KEZ4_9BACL</name>
<dbReference type="InterPro" id="IPR001119">
    <property type="entry name" value="SLH_dom"/>
</dbReference>
<organism evidence="2 3">
    <name type="scientific">Cohnella phaseoli</name>
    <dbReference type="NCBI Taxonomy" id="456490"/>
    <lineage>
        <taxon>Bacteria</taxon>
        <taxon>Bacillati</taxon>
        <taxon>Bacillota</taxon>
        <taxon>Bacilli</taxon>
        <taxon>Bacillales</taxon>
        <taxon>Paenibacillaceae</taxon>
        <taxon>Cohnella</taxon>
    </lineage>
</organism>
<feature type="domain" description="SLH" evidence="1">
    <location>
        <begin position="645"/>
        <end position="708"/>
    </location>
</feature>
<dbReference type="RefSeq" id="WP_181917556.1">
    <property type="nucleotide sequence ID" value="NZ_QRDZ01000005.1"/>
</dbReference>
<dbReference type="InterPro" id="IPR032599">
    <property type="entry name" value="YcdB/YcdC_rep_domain"/>
</dbReference>
<gene>
    <name evidence="2" type="ORF">DFP98_10513</name>
</gene>
<comment type="caution">
    <text evidence="2">The sequence shown here is derived from an EMBL/GenBank/DDBJ whole genome shotgun (WGS) entry which is preliminary data.</text>
</comment>
<proteinExistence type="predicted"/>
<sequence length="784" mass="86467">MTPVSKVRGAVRLFAIAFIASTLLLSRPETGLGAPEPEFEHTAGIDYMVGIDYDNPPDPASVRISKEAAIRLSQEILPAVGKKNPDDIGLVNARLEDYGQKLPVWRAAWDFMDKGTIAGVTLDAMTGDLIAYTSHFIGNPLNEPNSTLPAGISRDRAKKQAEAFIRKAVPSIKGFTLQEKPFSHTDDAVFPLFGPARYSFYFGLKINGYKVVGSSLTVVMDAAGNVKAFQFAGNPGQPVSGAASLTAAEAKRVWANGFKMKPLYRDLNESYGSKVRWGLTYEMDRTFWGMDAVEGTPDWISGGRYSHLFETEVESVEPSSSVFTPHKVNQDEAIQTAATFANFPPGVEWTSEYDNYDEKGERTIWELKGIDPNDREGGFYTLTVDAQTGQVLGYADYRSFERLEEEQRQTQLPTIKVAEARSAAEKWLAEHIPDFAVRYKSVAPSVVHKGNLSELELLYRMFQDGIPVADQAIGLTLDGKGKMKRLSLPSNPPSIEMLKALKPTIDERQAKKLIVQHTKLIAFYLPNQGYPFTTREVAVGEKRLDLMFLQVPANAEEGYAPDSVDAVAGQVMTATEDQWTAGGPLPADAQAHPSKVALQTLFDHGALSADAKGDLKPNAEISRGEFIRIVHRSIVLNGYPYLGGKSRLFSDVSMEHPYYDDIGYFVDRKWLTSDTKTALKTESLLTREQMAVWLTKITGYEKMSRTLKDDPAVKGLRDAGKIKDKGAAAIVLKFKLMKPVNGSFNPGGRVTKAQAAEALLRLAEIQSQLDRPLWTWGYGSDASY</sequence>
<dbReference type="Pfam" id="PF16244">
    <property type="entry name" value="DUF4901"/>
    <property type="match status" value="2"/>
</dbReference>
<evidence type="ECO:0000259" key="1">
    <source>
        <dbReference type="PROSITE" id="PS51272"/>
    </source>
</evidence>
<evidence type="ECO:0000313" key="3">
    <source>
        <dbReference type="Proteomes" id="UP000256977"/>
    </source>
</evidence>
<dbReference type="PROSITE" id="PS51272">
    <property type="entry name" value="SLH"/>
    <property type="match status" value="1"/>
</dbReference>
<reference evidence="2 3" key="1">
    <citation type="submission" date="2018-07" db="EMBL/GenBank/DDBJ databases">
        <title>Genomic Encyclopedia of Type Strains, Phase III (KMG-III): the genomes of soil and plant-associated and newly described type strains.</title>
        <authorList>
            <person name="Whitman W."/>
        </authorList>
    </citation>
    <scope>NUCLEOTIDE SEQUENCE [LARGE SCALE GENOMIC DNA]</scope>
    <source>
        <strain evidence="2 3">CECT 7287</strain>
    </source>
</reference>
<evidence type="ECO:0000313" key="2">
    <source>
        <dbReference type="EMBL" id="RED85009.1"/>
    </source>
</evidence>
<dbReference type="Proteomes" id="UP000256977">
    <property type="component" value="Unassembled WGS sequence"/>
</dbReference>
<protein>
    <submittedName>
        <fullName evidence="2">S-layer family protein</fullName>
    </submittedName>
</protein>
<accession>A0A3D9KEZ4</accession>
<dbReference type="AlphaFoldDB" id="A0A3D9KEZ4"/>
<dbReference type="EMBL" id="QRDZ01000005">
    <property type="protein sequence ID" value="RED85009.1"/>
    <property type="molecule type" value="Genomic_DNA"/>
</dbReference>